<accession>M8DEA7</accession>
<comment type="caution">
    <text evidence="2">The sequence shown here is derived from an EMBL/GenBank/DDBJ whole genome shotgun (WGS) entry which is preliminary data.</text>
</comment>
<evidence type="ECO:0000256" key="1">
    <source>
        <dbReference type="SAM" id="SignalP"/>
    </source>
</evidence>
<evidence type="ECO:0000313" key="3">
    <source>
        <dbReference type="Proteomes" id="UP000012081"/>
    </source>
</evidence>
<dbReference type="Proteomes" id="UP000012081">
    <property type="component" value="Unassembled WGS sequence"/>
</dbReference>
<organism evidence="2 3">
    <name type="scientific">Brevibacillus borstelensis AK1</name>
    <dbReference type="NCBI Taxonomy" id="1300222"/>
    <lineage>
        <taxon>Bacteria</taxon>
        <taxon>Bacillati</taxon>
        <taxon>Bacillota</taxon>
        <taxon>Bacilli</taxon>
        <taxon>Bacillales</taxon>
        <taxon>Paenibacillaceae</taxon>
        <taxon>Brevibacillus</taxon>
    </lineage>
</organism>
<feature type="signal peptide" evidence="1">
    <location>
        <begin position="1"/>
        <end position="25"/>
    </location>
</feature>
<keyword evidence="1" id="KW-0732">Signal</keyword>
<dbReference type="OrthoDB" id="2463316at2"/>
<sequence length="397" mass="45943">MKKSILASMITVMLLSGSFVPAIQAAPSGTHTYRVTYKMPTINTLEEVELLYSLLKDSLQVKNPYDAALVEKNRMDIYEIVADLYGTDSIRSFMIDEMYLSRNGYLLELFNHIGVLEPVYPAGYDPVTIKQQIAKLAASEKWEQYAEFRKKRGQIELDSRIKALVQAGFVKPEEWNSQSITKQFVADTLYRIYKNARPYKGSVAPKDSQSEAVRWAIEAGLPGFQVDAKGYIYPDQQFYYHGVFDFIYLFFPSKFNGTEREYFQFEVKQDRLSEAVANRSQEFLYVNNKPLYSLPDGVMLLDRPEVKKAAAQLSTDLGPKLIGMVEQVRREVLKPRVWDWRNDVIRHPSFAKLVQEYRKTKSQKALMQVYQAVKERYNLFDRQDSPQVMKSVLDNIK</sequence>
<dbReference type="RefSeq" id="WP_003386469.1">
    <property type="nucleotide sequence ID" value="NZ_APBN01000001.1"/>
</dbReference>
<protein>
    <submittedName>
        <fullName evidence="2">Uncharacterized protein</fullName>
    </submittedName>
</protein>
<reference evidence="2 3" key="1">
    <citation type="submission" date="2013-03" db="EMBL/GenBank/DDBJ databases">
        <title>Assembly of a new bacterial strain Brevibacillus borstelensis AK1.</title>
        <authorList>
            <person name="Rajan I."/>
            <person name="PoliReddy D."/>
            <person name="Sugumar T."/>
            <person name="Rathinam K."/>
            <person name="Alqarawi S."/>
            <person name="Khalil A.B."/>
            <person name="Sivakumar N."/>
        </authorList>
    </citation>
    <scope>NUCLEOTIDE SEQUENCE [LARGE SCALE GENOMIC DNA]</scope>
    <source>
        <strain evidence="2 3">AK1</strain>
    </source>
</reference>
<name>M8DEA7_9BACL</name>
<keyword evidence="3" id="KW-1185">Reference proteome</keyword>
<dbReference type="AlphaFoldDB" id="M8DEA7"/>
<feature type="chain" id="PRO_5004094964" evidence="1">
    <location>
        <begin position="26"/>
        <end position="397"/>
    </location>
</feature>
<dbReference type="EMBL" id="APBN01000001">
    <property type="protein sequence ID" value="EMT54669.1"/>
    <property type="molecule type" value="Genomic_DNA"/>
</dbReference>
<proteinExistence type="predicted"/>
<gene>
    <name evidence="2" type="ORF">I532_03655</name>
</gene>
<dbReference type="PATRIC" id="fig|1300222.3.peg.777"/>
<evidence type="ECO:0000313" key="2">
    <source>
        <dbReference type="EMBL" id="EMT54669.1"/>
    </source>
</evidence>